<dbReference type="CDD" id="cd15482">
    <property type="entry name" value="Sialidase_non-viral"/>
    <property type="match status" value="1"/>
</dbReference>
<keyword evidence="1" id="KW-1133">Transmembrane helix</keyword>
<evidence type="ECO:0000313" key="3">
    <source>
        <dbReference type="EMBL" id="OMD39113.1"/>
    </source>
</evidence>
<feature type="transmembrane region" description="Helical" evidence="1">
    <location>
        <begin position="38"/>
        <end position="58"/>
    </location>
</feature>
<dbReference type="Pfam" id="PF05569">
    <property type="entry name" value="Peptidase_M56"/>
    <property type="match status" value="1"/>
</dbReference>
<dbReference type="SUPFAM" id="SSF110296">
    <property type="entry name" value="Oligoxyloglucan reducing end-specific cellobiohydrolase"/>
    <property type="match status" value="1"/>
</dbReference>
<keyword evidence="4" id="KW-1185">Reference proteome</keyword>
<dbReference type="PANTHER" id="PTHR34978:SF3">
    <property type="entry name" value="SLR0241 PROTEIN"/>
    <property type="match status" value="1"/>
</dbReference>
<dbReference type="InterPro" id="IPR015943">
    <property type="entry name" value="WD40/YVTN_repeat-like_dom_sf"/>
</dbReference>
<dbReference type="InterPro" id="IPR008756">
    <property type="entry name" value="Peptidase_M56"/>
</dbReference>
<dbReference type="InterPro" id="IPR052173">
    <property type="entry name" value="Beta-lactam_resp_regulator"/>
</dbReference>
<evidence type="ECO:0000259" key="2">
    <source>
        <dbReference type="Pfam" id="PF05569"/>
    </source>
</evidence>
<dbReference type="Gene3D" id="2.130.10.10">
    <property type="entry name" value="YVTN repeat-like/Quinoprotein amine dehydrogenase"/>
    <property type="match status" value="1"/>
</dbReference>
<dbReference type="Gene3D" id="3.30.2010.10">
    <property type="entry name" value="Metalloproteases ('zincins'), catalytic domain"/>
    <property type="match status" value="1"/>
</dbReference>
<gene>
    <name evidence="3" type="ORF">BSO21_02955</name>
</gene>
<comment type="caution">
    <text evidence="3">The sequence shown here is derived from an EMBL/GenBank/DDBJ whole genome shotgun (WGS) entry which is preliminary data.</text>
</comment>
<keyword evidence="1" id="KW-0472">Membrane</keyword>
<feature type="transmembrane region" description="Helical" evidence="1">
    <location>
        <begin position="310"/>
        <end position="329"/>
    </location>
</feature>
<protein>
    <recommendedName>
        <fullName evidence="2">Peptidase M56 domain-containing protein</fullName>
    </recommendedName>
</protein>
<feature type="transmembrane region" description="Helical" evidence="1">
    <location>
        <begin position="110"/>
        <end position="133"/>
    </location>
</feature>
<evidence type="ECO:0000313" key="4">
    <source>
        <dbReference type="Proteomes" id="UP000187158"/>
    </source>
</evidence>
<accession>A0ABX3GWB2</accession>
<evidence type="ECO:0000256" key="1">
    <source>
        <dbReference type="SAM" id="Phobius"/>
    </source>
</evidence>
<dbReference type="RefSeq" id="WP_076217868.1">
    <property type="nucleotide sequence ID" value="NZ_MPVP01000009.1"/>
</dbReference>
<feature type="transmembrane region" description="Helical" evidence="1">
    <location>
        <begin position="6"/>
        <end position="26"/>
    </location>
</feature>
<dbReference type="EMBL" id="MPVP01000009">
    <property type="protein sequence ID" value="OMD39113.1"/>
    <property type="molecule type" value="Genomic_DNA"/>
</dbReference>
<proteinExistence type="predicted"/>
<dbReference type="PANTHER" id="PTHR34978">
    <property type="entry name" value="POSSIBLE SENSOR-TRANSDUCER PROTEIN BLAR"/>
    <property type="match status" value="1"/>
</dbReference>
<name>A0ABX3GWB2_9BACL</name>
<reference evidence="3 4" key="1">
    <citation type="submission" date="2016-11" db="EMBL/GenBank/DDBJ databases">
        <title>Paenibacillus species isolates.</title>
        <authorList>
            <person name="Beno S.M."/>
        </authorList>
    </citation>
    <scope>NUCLEOTIDE SEQUENCE [LARGE SCALE GENOMIC DNA]</scope>
    <source>
        <strain evidence="3 4">FSL H7-0433</strain>
    </source>
</reference>
<organism evidence="3 4">
    <name type="scientific">Paenibacillus odorifer</name>
    <dbReference type="NCBI Taxonomy" id="189426"/>
    <lineage>
        <taxon>Bacteria</taxon>
        <taxon>Bacillati</taxon>
        <taxon>Bacillota</taxon>
        <taxon>Bacilli</taxon>
        <taxon>Bacillales</taxon>
        <taxon>Paenibacillaceae</taxon>
        <taxon>Paenibacillus</taxon>
    </lineage>
</organism>
<keyword evidence="1" id="KW-0812">Transmembrane</keyword>
<sequence length="609" mass="67957">MITGLFTDFLVISVTLSLVIIGLITLTPLLRKHYSAKLSYWIWLILTLRLLLPFNFSFTNPPVAIHLPEGQAIATVFQSSVSQNLQADTPVISQPVQTGDVSHIPSIINIFAYIWVTGAVLFLGYHLLSYFFFRKQVLRWSSPLQREDMFAKLKQVAKEMHVTPAIPVLISSKVPNPLLMGFYKPTLFLPHDQYSDEELEFILKHELVHYKRHDIIYKLLLLIVQALHWFNPLVWFMAREAVREIEIYCDDTVVRKQNAAYRKKYCEAILSVMQSNATRHVALSTNFAGGKHSMKQRFGSILNMKEKRNGVGAFLAVLMVVSVTAVLAACTNLTGQSTDTAALKPGTIYSYSSSGEQVVVHDAGNAYSMDEDGNVSVSYRKGEIQAQTPLKLDTTGTEMGMGRADTGFYISEDKTAIVYGFADGKESPLHVLISDDMGKSWNNYNIAGAKGYDAKFIGFTDKQNGWIVSGGSAGVGRSLNYVYQTSDGGKTWTELGNPNDLYAESLAGAGFSNKDIGFLGFRYYEDNGPVIYWTKDKGQSWEKLVVSLPETFNEYQKTPLSPIFIGKEGLYPILLSKEGNTVGTIYLSSKDNGLKWTYDPAYDQMSDSK</sequence>
<dbReference type="CDD" id="cd07341">
    <property type="entry name" value="M56_BlaR1_MecR1_like"/>
    <property type="match status" value="1"/>
</dbReference>
<feature type="domain" description="Peptidase M56" evidence="2">
    <location>
        <begin position="9"/>
        <end position="299"/>
    </location>
</feature>
<dbReference type="Proteomes" id="UP000187158">
    <property type="component" value="Unassembled WGS sequence"/>
</dbReference>